<protein>
    <submittedName>
        <fullName evidence="4">Glycosyltransferase</fullName>
    </submittedName>
</protein>
<dbReference type="EMBL" id="QOKW01000018">
    <property type="protein sequence ID" value="KAA0678252.1"/>
    <property type="molecule type" value="Genomic_DNA"/>
</dbReference>
<dbReference type="Pfam" id="PF00535">
    <property type="entry name" value="Glycos_transf_2"/>
    <property type="match status" value="1"/>
</dbReference>
<dbReference type="Gene3D" id="3.40.50.2000">
    <property type="entry name" value="Glycogen Phosphorylase B"/>
    <property type="match status" value="1"/>
</dbReference>
<dbReference type="GO" id="GO:0044010">
    <property type="term" value="P:single-species biofilm formation"/>
    <property type="evidence" value="ECO:0007669"/>
    <property type="project" value="TreeGrafter"/>
</dbReference>
<dbReference type="InterPro" id="IPR055259">
    <property type="entry name" value="YkvP/CgeB_Glyco_trans-like"/>
</dbReference>
<keyword evidence="5" id="KW-1185">Reference proteome</keyword>
<feature type="domain" description="Glycosyltransferase 2-like" evidence="2">
    <location>
        <begin position="904"/>
        <end position="1010"/>
    </location>
</feature>
<feature type="domain" description="Spore protein YkvP/CgeB glycosyl transferase-like" evidence="3">
    <location>
        <begin position="745"/>
        <end position="869"/>
    </location>
</feature>
<dbReference type="SUPFAM" id="SSF53448">
    <property type="entry name" value="Nucleotide-diphospho-sugar transferases"/>
    <property type="match status" value="1"/>
</dbReference>
<gene>
    <name evidence="4" type="ORF">DS843_20580</name>
</gene>
<feature type="region of interest" description="Disordered" evidence="1">
    <location>
        <begin position="1"/>
        <end position="23"/>
    </location>
</feature>
<dbReference type="AlphaFoldDB" id="A0A9W7KR82"/>
<dbReference type="PANTHER" id="PTHR43685">
    <property type="entry name" value="GLYCOSYLTRANSFERASE"/>
    <property type="match status" value="1"/>
</dbReference>
<dbReference type="PANTHER" id="PTHR43685:SF13">
    <property type="entry name" value="O ANTIGEN BIOSYNTHESIS RHAMNOSYLTRANSFERASE RFBN"/>
    <property type="match status" value="1"/>
</dbReference>
<dbReference type="CDD" id="cd03801">
    <property type="entry name" value="GT4_PimA-like"/>
    <property type="match status" value="1"/>
</dbReference>
<sequence length="1198" mass="136553">MQYGESDQRAIQPSHIGTATENPEALLRRHFDTDFYLSQRPFGDKNFTDPLTHYCAEGWKKGLDPMPSFSTSYYLHENADVAAAGINPFLHYLQWGWQEGRKPNARVPKLPEGSESSLFMAIMRAEFDGDLYRSQAVSRYPELADAACDPFRHFCEIGWRVGIDPSASFSTAWYLENNPDVRSSGVNPFHHYLAWGRREGRLPSPIRGARPRAVDLTMVESAVRQAFDLEFYRRNTPAITALGLDPLKHFCAFGWRQECDPSPFFSTAWYLENNPDVRGSGVNPLYHYLVWGRREGRQPGPAGTPVLRRESPDAVEELIRPAFDEAFYRASNPDLADLPIDPLKHYCAFGWRERRDPRPDFSTAFYLETDPSLEKAGINPFHHYLSLGQAAGRLPHPVGKVVTAADLWRHPIIRTVVAEEFDDAYYSACYADIRKNGLDPLEHYLAFGHKEGRDPAAWFSTSYYLEQHPDVRALGINPFFHYLLWGRSIGFQPFQPRVNARQLRVNPKAKLCTSHGLLSMIAKADSVPPPSPNTPFNPAALTIHWVIPDFTKGGGGHMTIFRMVRWLEFFGHRCVIWVNNADKNRTEAQRYDEIIKHYQTIGADIRTVSDDLHQTTGDIIVSTGWDTVYVAAQAKGFKEHFYFVQDFEPWFSSRGALSLAAEGTYHQQVSCICAGPWLEQIMREQYGRWARKFWLAFDTTVYCGHELERPANPIPRIAFYSRIGTTRRLVEFGLLALQILAERGVAFHVDLYGGTEEYREAPFPCTNHGVLDAHELAELYRQTDIGVCFSSTNYSLVPQEMMACGLPVVEVDTESTRAIFENDTVTLCAPHPVAIADQIEALLADPQRRRTQATAAAEWVSRFSWEQSARMVEAAFVERIAERGFPRLPATPVAEQPARPPKASVMIPTWNAGPLFHEVLASVQQQRTPWPFEILVIDSGSTDGTAEFARDAGVMFHAIPQREFGHGRTRNLGVEMSNGDFVAFITQDAKPFDEFWLYNLVTVLEHFPKGAGAFGRHVAWPNASPFVKRDMDRHFQMFGNNPLQVSKYDDLERWNTQDLDFRRFLHFYSDNNSCLRRSVWKDIPLPDVEFGEDQVWADRIIREGYSKIYVPSAVVYHSHDYNPTETMERSKTEALFFKKYFGYDTAPLNAEGDIRYLNLEDERYGIRHGVSEQIIKERQELNAASVMGRVMASMSSQE</sequence>
<dbReference type="Gene3D" id="3.90.550.10">
    <property type="entry name" value="Spore Coat Polysaccharide Biosynthesis Protein SpsA, Chain A"/>
    <property type="match status" value="1"/>
</dbReference>
<evidence type="ECO:0000313" key="5">
    <source>
        <dbReference type="Proteomes" id="UP000480854"/>
    </source>
</evidence>
<proteinExistence type="predicted"/>
<dbReference type="InterPro" id="IPR050834">
    <property type="entry name" value="Glycosyltransf_2"/>
</dbReference>
<name>A0A9W7KR82_9PROT</name>
<dbReference type="Pfam" id="PF13524">
    <property type="entry name" value="Glyco_trans_1_2"/>
    <property type="match status" value="1"/>
</dbReference>
<feature type="compositionally biased region" description="Polar residues" evidence="1">
    <location>
        <begin position="9"/>
        <end position="21"/>
    </location>
</feature>
<dbReference type="Gene3D" id="3.40.50.11090">
    <property type="match status" value="1"/>
</dbReference>
<dbReference type="InterPro" id="IPR001173">
    <property type="entry name" value="Glyco_trans_2-like"/>
</dbReference>
<dbReference type="SUPFAM" id="SSF53756">
    <property type="entry name" value="UDP-Glycosyltransferase/glycogen phosphorylase"/>
    <property type="match status" value="1"/>
</dbReference>
<accession>A0A9W7KR82</accession>
<evidence type="ECO:0000313" key="4">
    <source>
        <dbReference type="EMBL" id="KAA0678252.1"/>
    </source>
</evidence>
<evidence type="ECO:0000256" key="1">
    <source>
        <dbReference type="SAM" id="MobiDB-lite"/>
    </source>
</evidence>
<reference evidence="4 5" key="1">
    <citation type="submission" date="2018-07" db="EMBL/GenBank/DDBJ databases">
        <title>Genome sequence of Azospirillum sp. ATCC 49961.</title>
        <authorList>
            <person name="Sant'Anna F.H."/>
            <person name="Baldani J.I."/>
            <person name="Zilli J.E."/>
            <person name="Reis V.M."/>
            <person name="Hartmann A."/>
            <person name="Cruz L."/>
            <person name="de Souza E.M."/>
            <person name="de Oliveira Pedrosa F."/>
            <person name="Passaglia L.M.P."/>
        </authorList>
    </citation>
    <scope>NUCLEOTIDE SEQUENCE [LARGE SCALE GENOMIC DNA]</scope>
    <source>
        <strain evidence="4 5">ATCC 49961</strain>
    </source>
</reference>
<dbReference type="Proteomes" id="UP000480854">
    <property type="component" value="Unassembled WGS sequence"/>
</dbReference>
<dbReference type="InterPro" id="IPR029044">
    <property type="entry name" value="Nucleotide-diphossugar_trans"/>
</dbReference>
<evidence type="ECO:0000259" key="3">
    <source>
        <dbReference type="Pfam" id="PF13524"/>
    </source>
</evidence>
<organism evidence="4 5">
    <name type="scientific">Roseomonas genomospecies 6</name>
    <dbReference type="NCBI Taxonomy" id="214106"/>
    <lineage>
        <taxon>Bacteria</taxon>
        <taxon>Pseudomonadati</taxon>
        <taxon>Pseudomonadota</taxon>
        <taxon>Alphaproteobacteria</taxon>
        <taxon>Acetobacterales</taxon>
        <taxon>Roseomonadaceae</taxon>
        <taxon>Roseomonas</taxon>
    </lineage>
</organism>
<dbReference type="CDD" id="cd00761">
    <property type="entry name" value="Glyco_tranf_GTA_type"/>
    <property type="match status" value="1"/>
</dbReference>
<evidence type="ECO:0000259" key="2">
    <source>
        <dbReference type="Pfam" id="PF00535"/>
    </source>
</evidence>
<comment type="caution">
    <text evidence="4">The sequence shown here is derived from an EMBL/GenBank/DDBJ whole genome shotgun (WGS) entry which is preliminary data.</text>
</comment>